<dbReference type="InterPro" id="IPR051200">
    <property type="entry name" value="Host-pathogen_enzymatic-act"/>
</dbReference>
<dbReference type="SUPFAM" id="SSF50969">
    <property type="entry name" value="YVTN repeat-like/Quinoprotein amine dehydrogenase"/>
    <property type="match status" value="1"/>
</dbReference>
<comment type="function">
    <text evidence="1">Methylamine dehydrogenase carries out the oxidation of methylamine. Electrons are passed from methylamine dehydrogenase to amicyanin.</text>
</comment>
<sequence>MTHAHTPARPMLRMSAALLGSAAFAALLAAGPAAAAETHGQAGAKAAAAHLAAGKEDDPVVLEAPAINPRRVYVNDPAHFASLTQQYVIDGDTARVVGMTDSGFLPNPVVASDGSFFGQVSTTFERISRGKRTDYIEIFDPKTYKPTADIELPNAPRFLVGTYPWMTALTPNNKTLLFYQFSPSPAVGVVDLASKKFSRTISVPDCYHVFPVTDQTFFMHCRDGSLLKVAMGADGKDETAKTEVFRKENEYLINHPAYSPKNGRLVWPTYTGKIFQADLSSGEAKFLPAIEAFTDEEKKAGWAPGGWQQVAYHRGSDRIFLLGDQRAQWKHKAPSRFVFVIDAKTGKRVKKIEFGRDIDSVGVSQDAKPQLYALSTGEKTLFIYDPETGKETAAVNQLGHGPQVITTADM</sequence>
<dbReference type="GO" id="GO:0042597">
    <property type="term" value="C:periplasmic space"/>
    <property type="evidence" value="ECO:0007669"/>
    <property type="project" value="UniProtKB-SubCell"/>
</dbReference>
<keyword evidence="8 15" id="KW-0732">Signal</keyword>
<feature type="disulfide bond" evidence="14">
    <location>
        <begin position="206"/>
        <end position="221"/>
    </location>
</feature>
<accession>A0A9W6JCY9</accession>
<evidence type="ECO:0000256" key="4">
    <source>
        <dbReference type="ARBA" id="ARBA00011692"/>
    </source>
</evidence>
<dbReference type="EC" id="1.4.9.1" evidence="5"/>
<dbReference type="PROSITE" id="PS51318">
    <property type="entry name" value="TAT"/>
    <property type="match status" value="1"/>
</dbReference>
<dbReference type="InterPro" id="IPR013476">
    <property type="entry name" value="MeN_DH_Hvc"/>
</dbReference>
<dbReference type="PANTHER" id="PTHR47197">
    <property type="entry name" value="PROTEIN NIRF"/>
    <property type="match status" value="1"/>
</dbReference>
<dbReference type="NCBIfam" id="TIGR02658">
    <property type="entry name" value="TTQ_MADH_Hv"/>
    <property type="match status" value="1"/>
</dbReference>
<evidence type="ECO:0000256" key="5">
    <source>
        <dbReference type="ARBA" id="ARBA00012548"/>
    </source>
</evidence>
<dbReference type="GO" id="GO:0052876">
    <property type="term" value="F:methylamine dehydrogenase (amicyanin) activity"/>
    <property type="evidence" value="ECO:0007669"/>
    <property type="project" value="UniProtKB-EC"/>
</dbReference>
<name>A0A9W6JCY9_9HYPH</name>
<proteinExistence type="inferred from homology"/>
<reference evidence="16" key="2">
    <citation type="submission" date="2023-01" db="EMBL/GenBank/DDBJ databases">
        <authorList>
            <person name="Sun Q."/>
            <person name="Evtushenko L."/>
        </authorList>
    </citation>
    <scope>NUCLEOTIDE SEQUENCE</scope>
    <source>
        <strain evidence="16">VKM B-2555</strain>
    </source>
</reference>
<reference evidence="16" key="1">
    <citation type="journal article" date="2014" name="Int. J. Syst. Evol. Microbiol.">
        <title>Complete genome sequence of Corynebacterium casei LMG S-19264T (=DSM 44701T), isolated from a smear-ripened cheese.</title>
        <authorList>
            <consortium name="US DOE Joint Genome Institute (JGI-PGF)"/>
            <person name="Walter F."/>
            <person name="Albersmeier A."/>
            <person name="Kalinowski J."/>
            <person name="Ruckert C."/>
        </authorList>
    </citation>
    <scope>NUCLEOTIDE SEQUENCE</scope>
    <source>
        <strain evidence="16">VKM B-2555</strain>
    </source>
</reference>
<comment type="subcellular location">
    <subcellularLocation>
        <location evidence="2">Periplasm</location>
    </subcellularLocation>
</comment>
<evidence type="ECO:0000256" key="11">
    <source>
        <dbReference type="ARBA" id="ARBA00023002"/>
    </source>
</evidence>
<comment type="catalytic activity">
    <reaction evidence="13">
        <text>2 oxidized [amicyanin] + methylamine + H2O = 2 reduced [amicyanin] + formaldehyde + NH4(+) + 2 H(+)</text>
        <dbReference type="Rhea" id="RHEA:30207"/>
        <dbReference type="Rhea" id="RHEA-COMP:11100"/>
        <dbReference type="Rhea" id="RHEA-COMP:11101"/>
        <dbReference type="ChEBI" id="CHEBI:15377"/>
        <dbReference type="ChEBI" id="CHEBI:15378"/>
        <dbReference type="ChEBI" id="CHEBI:16842"/>
        <dbReference type="ChEBI" id="CHEBI:28938"/>
        <dbReference type="ChEBI" id="CHEBI:29036"/>
        <dbReference type="ChEBI" id="CHEBI:49552"/>
        <dbReference type="ChEBI" id="CHEBI:59338"/>
        <dbReference type="EC" id="1.4.9.1"/>
    </reaction>
</comment>
<keyword evidence="9" id="KW-0574">Periplasm</keyword>
<evidence type="ECO:0000256" key="7">
    <source>
        <dbReference type="ARBA" id="ARBA00022448"/>
    </source>
</evidence>
<keyword evidence="10" id="KW-0249">Electron transport</keyword>
<organism evidence="16 17">
    <name type="scientific">Methylopila jiangsuensis</name>
    <dbReference type="NCBI Taxonomy" id="586230"/>
    <lineage>
        <taxon>Bacteria</taxon>
        <taxon>Pseudomonadati</taxon>
        <taxon>Pseudomonadota</taxon>
        <taxon>Alphaproteobacteria</taxon>
        <taxon>Hyphomicrobiales</taxon>
        <taxon>Methylopilaceae</taxon>
        <taxon>Methylopila</taxon>
    </lineage>
</organism>
<dbReference type="Gene3D" id="2.130.10.10">
    <property type="entry name" value="YVTN repeat-like/Quinoprotein amine dehydrogenase"/>
    <property type="match status" value="1"/>
</dbReference>
<evidence type="ECO:0000256" key="1">
    <source>
        <dbReference type="ARBA" id="ARBA00002034"/>
    </source>
</evidence>
<comment type="similarity">
    <text evidence="3">Belongs to the aromatic amine dehydrogenase heavy chain family.</text>
</comment>
<dbReference type="InterPro" id="IPR015943">
    <property type="entry name" value="WD40/YVTN_repeat-like_dom_sf"/>
</dbReference>
<keyword evidence="11" id="KW-0560">Oxidoreductase</keyword>
<dbReference type="InterPro" id="IPR011044">
    <property type="entry name" value="Quino_amine_DH_bsu"/>
</dbReference>
<comment type="caution">
    <text evidence="16">The sequence shown here is derived from an EMBL/GenBank/DDBJ whole genome shotgun (WGS) entry which is preliminary data.</text>
</comment>
<evidence type="ECO:0000256" key="15">
    <source>
        <dbReference type="SAM" id="SignalP"/>
    </source>
</evidence>
<dbReference type="InterPro" id="IPR006311">
    <property type="entry name" value="TAT_signal"/>
</dbReference>
<dbReference type="AlphaFoldDB" id="A0A9W6JCY9"/>
<evidence type="ECO:0000256" key="6">
    <source>
        <dbReference type="ARBA" id="ARBA00016893"/>
    </source>
</evidence>
<dbReference type="InterPro" id="IPR009451">
    <property type="entry name" value="Metamine_DH_Hvc"/>
</dbReference>
<dbReference type="GO" id="GO:0030416">
    <property type="term" value="P:methylamine metabolic process"/>
    <property type="evidence" value="ECO:0007669"/>
    <property type="project" value="InterPro"/>
</dbReference>
<keyword evidence="17" id="KW-1185">Reference proteome</keyword>
<comment type="subunit">
    <text evidence="4">Tetramer of two light and two heavy chains.</text>
</comment>
<dbReference type="Pfam" id="PF06433">
    <property type="entry name" value="Me-amine-dh_H"/>
    <property type="match status" value="1"/>
</dbReference>
<evidence type="ECO:0000256" key="2">
    <source>
        <dbReference type="ARBA" id="ARBA00004418"/>
    </source>
</evidence>
<evidence type="ECO:0000313" key="17">
    <source>
        <dbReference type="Proteomes" id="UP001143364"/>
    </source>
</evidence>
<evidence type="ECO:0000256" key="13">
    <source>
        <dbReference type="ARBA" id="ARBA00049536"/>
    </source>
</evidence>
<dbReference type="RefSeq" id="WP_271203203.1">
    <property type="nucleotide sequence ID" value="NZ_BSFK01000005.1"/>
</dbReference>
<evidence type="ECO:0000256" key="14">
    <source>
        <dbReference type="PIRSR" id="PIRSR609451-50"/>
    </source>
</evidence>
<feature type="chain" id="PRO_5040895939" description="Methylamine dehydrogenase heavy chain" evidence="15">
    <location>
        <begin position="36"/>
        <end position="410"/>
    </location>
</feature>
<dbReference type="GO" id="GO:0030058">
    <property type="term" value="F:aliphatic amine dehydrogenase activity"/>
    <property type="evidence" value="ECO:0007669"/>
    <property type="project" value="InterPro"/>
</dbReference>
<evidence type="ECO:0000313" key="16">
    <source>
        <dbReference type="EMBL" id="GLK75241.1"/>
    </source>
</evidence>
<dbReference type="PANTHER" id="PTHR47197:SF3">
    <property type="entry name" value="DIHYDRO-HEME D1 DEHYDROGENASE"/>
    <property type="match status" value="1"/>
</dbReference>
<dbReference type="EMBL" id="BSFK01000005">
    <property type="protein sequence ID" value="GLK75241.1"/>
    <property type="molecule type" value="Genomic_DNA"/>
</dbReference>
<evidence type="ECO:0000256" key="8">
    <source>
        <dbReference type="ARBA" id="ARBA00022729"/>
    </source>
</evidence>
<protein>
    <recommendedName>
        <fullName evidence="6">Methylamine dehydrogenase heavy chain</fullName>
        <ecNumber evidence="5">1.4.9.1</ecNumber>
    </recommendedName>
    <alternativeName>
        <fullName evidence="12">Methylamine dehydrogenase (amicyanin)</fullName>
    </alternativeName>
</protein>
<evidence type="ECO:0000256" key="12">
    <source>
        <dbReference type="ARBA" id="ARBA00031741"/>
    </source>
</evidence>
<evidence type="ECO:0000256" key="9">
    <source>
        <dbReference type="ARBA" id="ARBA00022764"/>
    </source>
</evidence>
<keyword evidence="14" id="KW-1015">Disulfide bond</keyword>
<evidence type="ECO:0000256" key="10">
    <source>
        <dbReference type="ARBA" id="ARBA00022982"/>
    </source>
</evidence>
<feature type="signal peptide" evidence="15">
    <location>
        <begin position="1"/>
        <end position="35"/>
    </location>
</feature>
<evidence type="ECO:0000256" key="3">
    <source>
        <dbReference type="ARBA" id="ARBA00010548"/>
    </source>
</evidence>
<keyword evidence="7" id="KW-0813">Transport</keyword>
<gene>
    <name evidence="16" type="ORF">GCM10008171_04950</name>
</gene>
<dbReference type="Proteomes" id="UP001143364">
    <property type="component" value="Unassembled WGS sequence"/>
</dbReference>